<feature type="non-terminal residue" evidence="3">
    <location>
        <position position="1"/>
    </location>
</feature>
<evidence type="ECO:0000256" key="2">
    <source>
        <dbReference type="SAM" id="MobiDB-lite"/>
    </source>
</evidence>
<accession>K0TBV6</accession>
<feature type="coiled-coil region" evidence="1">
    <location>
        <begin position="261"/>
        <end position="288"/>
    </location>
</feature>
<feature type="region of interest" description="Disordered" evidence="2">
    <location>
        <begin position="349"/>
        <end position="383"/>
    </location>
</feature>
<dbReference type="EMBL" id="AGNL01012270">
    <property type="protein sequence ID" value="EJK67982.1"/>
    <property type="molecule type" value="Genomic_DNA"/>
</dbReference>
<organism evidence="3 4">
    <name type="scientific">Thalassiosira oceanica</name>
    <name type="common">Marine diatom</name>
    <dbReference type="NCBI Taxonomy" id="159749"/>
    <lineage>
        <taxon>Eukaryota</taxon>
        <taxon>Sar</taxon>
        <taxon>Stramenopiles</taxon>
        <taxon>Ochrophyta</taxon>
        <taxon>Bacillariophyta</taxon>
        <taxon>Coscinodiscophyceae</taxon>
        <taxon>Thalassiosirophycidae</taxon>
        <taxon>Thalassiosirales</taxon>
        <taxon>Thalassiosiraceae</taxon>
        <taxon>Thalassiosira</taxon>
    </lineage>
</organism>
<comment type="caution">
    <text evidence="3">The sequence shown here is derived from an EMBL/GenBank/DDBJ whole genome shotgun (WGS) entry which is preliminary data.</text>
</comment>
<feature type="region of interest" description="Disordered" evidence="2">
    <location>
        <begin position="1"/>
        <end position="28"/>
    </location>
</feature>
<keyword evidence="4" id="KW-1185">Reference proteome</keyword>
<reference evidence="3 4" key="1">
    <citation type="journal article" date="2012" name="Genome Biol.">
        <title>Genome and low-iron response of an oceanic diatom adapted to chronic iron limitation.</title>
        <authorList>
            <person name="Lommer M."/>
            <person name="Specht M."/>
            <person name="Roy A.S."/>
            <person name="Kraemer L."/>
            <person name="Andreson R."/>
            <person name="Gutowska M.A."/>
            <person name="Wolf J."/>
            <person name="Bergner S.V."/>
            <person name="Schilhabel M.B."/>
            <person name="Klostermeier U.C."/>
            <person name="Beiko R.G."/>
            <person name="Rosenstiel P."/>
            <person name="Hippler M."/>
            <person name="Laroche J."/>
        </authorList>
    </citation>
    <scope>NUCLEOTIDE SEQUENCE [LARGE SCALE GENOMIC DNA]</scope>
    <source>
        <strain evidence="3 4">CCMP1005</strain>
    </source>
</reference>
<evidence type="ECO:0000313" key="3">
    <source>
        <dbReference type="EMBL" id="EJK67982.1"/>
    </source>
</evidence>
<evidence type="ECO:0000313" key="4">
    <source>
        <dbReference type="Proteomes" id="UP000266841"/>
    </source>
</evidence>
<gene>
    <name evidence="3" type="ORF">THAOC_10895</name>
</gene>
<sequence length="614" mass="65796">SVVSEDQHLASSQHPVTREAEDPVGEVARLPPVRGVGLGGGGPRGGLVGHALPVEQPRAEALATRVSEEVTHVKQPLRQDGSSVRTEQFDRTVRSHYLGDGPDHRVSAGRLDATARITAALSNFPQALNLAMLLLNRTLNFLSALFARINSLFATLATRISGGKTVTKAQKAVLWQLCVDLLKTIFLKVHEKRVSGRDAHALAPFEANSVLIYVTLLAHKKMDEFEKALFTGHDDFQNTYNEFIVVNAAQKVDVDTVRGTAASQDVKIKTLENEVAALKRLVGRLTNEAFNGGDGGGVVGVDSSNLVTSVFESYQPRAAPETLPETAQRSAPAAPGALIGAGRSLLPGHQADPAVTAGARGPSRASQLPEKRHRESALQGSYGRREEEVAAGYMPLRKPRGACLVAINGPSLWPFAARALGFNVTAIAAPSSTWRGAFADLMTEFEPEAERIELGRRQGDRRRLDVRVDMVCGDASATPTWDRNYWAARAVVHILSAAPGWSPPSSCAHSITAQTFRHNEVGGCTTAKWQLVAYIPVDVAAPPSVRDPQGRLPETTLGGVLDSLNRAAPLSHQPGEVYFEEGAVLSHGLFPGQGWSQQVISRRCSISQVGDVAA</sequence>
<proteinExistence type="predicted"/>
<name>K0TBV6_THAOC</name>
<keyword evidence="1" id="KW-0175">Coiled coil</keyword>
<protein>
    <submittedName>
        <fullName evidence="3">Uncharacterized protein</fullName>
    </submittedName>
</protein>
<dbReference type="Proteomes" id="UP000266841">
    <property type="component" value="Unassembled WGS sequence"/>
</dbReference>
<evidence type="ECO:0000256" key="1">
    <source>
        <dbReference type="SAM" id="Coils"/>
    </source>
</evidence>
<dbReference type="AlphaFoldDB" id="K0TBV6"/>